<dbReference type="EnsemblMetazoa" id="LLOJ009384-RA">
    <property type="protein sequence ID" value="LLOJ009384-PA"/>
    <property type="gene ID" value="LLOJ009384"/>
</dbReference>
<dbReference type="PANTHER" id="PTHR10796">
    <property type="entry name" value="PATCHED-RELATED"/>
    <property type="match status" value="1"/>
</dbReference>
<keyword evidence="1" id="KW-0812">Transmembrane</keyword>
<dbReference type="AlphaFoldDB" id="A0A1B0CWK0"/>
<dbReference type="VEuPathDB" id="VectorBase:LLONM1_011813"/>
<name>A0A1B0CWK0_LUTLO</name>
<dbReference type="Proteomes" id="UP000092461">
    <property type="component" value="Unassembled WGS sequence"/>
</dbReference>
<dbReference type="VEuPathDB" id="VectorBase:LLOJ009384"/>
<dbReference type="PANTHER" id="PTHR10796:SF92">
    <property type="entry name" value="PATCHED-RELATED, ISOFORM A"/>
    <property type="match status" value="1"/>
</dbReference>
<accession>A0A1B0CWK0</accession>
<dbReference type="InterPro" id="IPR051697">
    <property type="entry name" value="Patched_domain-protein"/>
</dbReference>
<dbReference type="EMBL" id="AJWK01032526">
    <property type="status" value="NOT_ANNOTATED_CDS"/>
    <property type="molecule type" value="Genomic_DNA"/>
</dbReference>
<dbReference type="GO" id="GO:0005886">
    <property type="term" value="C:plasma membrane"/>
    <property type="evidence" value="ECO:0007669"/>
    <property type="project" value="TreeGrafter"/>
</dbReference>
<evidence type="ECO:0000256" key="1">
    <source>
        <dbReference type="SAM" id="Phobius"/>
    </source>
</evidence>
<feature type="transmembrane region" description="Helical" evidence="1">
    <location>
        <begin position="27"/>
        <end position="45"/>
    </location>
</feature>
<evidence type="ECO:0000313" key="2">
    <source>
        <dbReference type="EnsemblMetazoa" id="LLOJ009384-PA"/>
    </source>
</evidence>
<evidence type="ECO:0000313" key="3">
    <source>
        <dbReference type="Proteomes" id="UP000092461"/>
    </source>
</evidence>
<sequence>MTCGVSCVDRALNRSFFKLGHFIGRHPGYFIIVPVLLALLCMTGYQQIRYEIDPEYLFSPIRGEGKSERAIVEQYFKVNYTHRFNVGRITRP</sequence>
<dbReference type="GO" id="GO:0030659">
    <property type="term" value="C:cytoplasmic vesicle membrane"/>
    <property type="evidence" value="ECO:0007669"/>
    <property type="project" value="TreeGrafter"/>
</dbReference>
<protein>
    <submittedName>
        <fullName evidence="2">Uncharacterized protein</fullName>
    </submittedName>
</protein>
<organism evidence="2 3">
    <name type="scientific">Lutzomyia longipalpis</name>
    <name type="common">Sand fly</name>
    <dbReference type="NCBI Taxonomy" id="7200"/>
    <lineage>
        <taxon>Eukaryota</taxon>
        <taxon>Metazoa</taxon>
        <taxon>Ecdysozoa</taxon>
        <taxon>Arthropoda</taxon>
        <taxon>Hexapoda</taxon>
        <taxon>Insecta</taxon>
        <taxon>Pterygota</taxon>
        <taxon>Neoptera</taxon>
        <taxon>Endopterygota</taxon>
        <taxon>Diptera</taxon>
        <taxon>Nematocera</taxon>
        <taxon>Psychodoidea</taxon>
        <taxon>Psychodidae</taxon>
        <taxon>Lutzomyia</taxon>
        <taxon>Lutzomyia</taxon>
    </lineage>
</organism>
<proteinExistence type="predicted"/>
<keyword evidence="1" id="KW-1133">Transmembrane helix</keyword>
<keyword evidence="3" id="KW-1185">Reference proteome</keyword>
<reference evidence="2" key="1">
    <citation type="submission" date="2020-05" db="UniProtKB">
        <authorList>
            <consortium name="EnsemblMetazoa"/>
        </authorList>
    </citation>
    <scope>IDENTIFICATION</scope>
    <source>
        <strain evidence="2">Jacobina</strain>
    </source>
</reference>
<keyword evidence="1" id="KW-0472">Membrane</keyword>